<keyword evidence="3" id="KW-0472">Membrane</keyword>
<feature type="transmembrane region" description="Helical" evidence="3">
    <location>
        <begin position="18"/>
        <end position="40"/>
    </location>
</feature>
<proteinExistence type="predicted"/>
<reference evidence="4 5" key="1">
    <citation type="submission" date="2015-12" db="EMBL/GenBank/DDBJ databases">
        <authorList>
            <person name="Shamseldin A."/>
            <person name="Moawad H."/>
            <person name="Abd El-Rahim W.M."/>
            <person name="Sadowsky M.J."/>
        </authorList>
    </citation>
    <scope>NUCLEOTIDE SEQUENCE [LARGE SCALE GENOMIC DNA]</scope>
    <source>
        <strain evidence="4 5">D7</strain>
    </source>
</reference>
<feature type="transmembrane region" description="Helical" evidence="3">
    <location>
        <begin position="89"/>
        <end position="108"/>
    </location>
</feature>
<feature type="transmembrane region" description="Helical" evidence="3">
    <location>
        <begin position="52"/>
        <end position="77"/>
    </location>
</feature>
<dbReference type="EMBL" id="CP014323">
    <property type="protein sequence ID" value="AMJ99593.1"/>
    <property type="molecule type" value="Genomic_DNA"/>
</dbReference>
<gene>
    <name evidence="4" type="ORF">AVL55_16385</name>
</gene>
<dbReference type="AlphaFoldDB" id="A0A126Q2W2"/>
<evidence type="ECO:0000256" key="3">
    <source>
        <dbReference type="SAM" id="Phobius"/>
    </source>
</evidence>
<feature type="region of interest" description="Disordered" evidence="2">
    <location>
        <begin position="168"/>
        <end position="195"/>
    </location>
</feature>
<keyword evidence="3" id="KW-1133">Transmembrane helix</keyword>
<sequence length="334" mass="37881">MPELTYELNVGITGRTHFFLFLVFFVVLFIFCASIFYLFILTNHKVELYSQIYPYLGMSFAMFLGAVILLLVGYLVLRRPDLEISRTNIFTLSMAGSACILITFINSIEINANGALFNNQNTSDSVRSIVDTTATSTKELKIEEYIRRIEQLETDYAELAENLVESPFVESPHEPSIDPLPGNTPTEPSPVEQNQDDNAQVDYERISSKQLIDEIVLLLESDDKDIELIKSASDALLNKLFKSAFDYRLAELIPSIYQTLKSDDPRIQLRSAPLAKLGSRVILEYRTGCLKPRHFLGLAFNARSFKFASVRPKSVPFDVWRAPLKFHSVPSQDE</sequence>
<feature type="coiled-coil region" evidence="1">
    <location>
        <begin position="135"/>
        <end position="162"/>
    </location>
</feature>
<evidence type="ECO:0000256" key="2">
    <source>
        <dbReference type="SAM" id="MobiDB-lite"/>
    </source>
</evidence>
<keyword evidence="1" id="KW-0175">Coiled coil</keyword>
<dbReference type="Proteomes" id="UP000063991">
    <property type="component" value="Chromosome"/>
</dbReference>
<name>A0A126Q2W2_ALTMA</name>
<dbReference type="InterPro" id="IPR000225">
    <property type="entry name" value="Armadillo"/>
</dbReference>
<accession>A0A126Q2W2</accession>
<evidence type="ECO:0000256" key="1">
    <source>
        <dbReference type="SAM" id="Coils"/>
    </source>
</evidence>
<protein>
    <submittedName>
        <fullName evidence="4">Uncharacterized protein</fullName>
    </submittedName>
</protein>
<organism evidence="4 5">
    <name type="scientific">Alteromonas macleodii</name>
    <name type="common">Pseudoalteromonas macleodii</name>
    <dbReference type="NCBI Taxonomy" id="28108"/>
    <lineage>
        <taxon>Bacteria</taxon>
        <taxon>Pseudomonadati</taxon>
        <taxon>Pseudomonadota</taxon>
        <taxon>Gammaproteobacteria</taxon>
        <taxon>Alteromonadales</taxon>
        <taxon>Alteromonadaceae</taxon>
        <taxon>Alteromonas/Salinimonas group</taxon>
        <taxon>Alteromonas</taxon>
    </lineage>
</organism>
<feature type="compositionally biased region" description="Polar residues" evidence="2">
    <location>
        <begin position="183"/>
        <end position="195"/>
    </location>
</feature>
<evidence type="ECO:0000313" key="5">
    <source>
        <dbReference type="Proteomes" id="UP000063991"/>
    </source>
</evidence>
<keyword evidence="3" id="KW-0812">Transmembrane</keyword>
<dbReference type="PROSITE" id="PS50176">
    <property type="entry name" value="ARM_REPEAT"/>
    <property type="match status" value="1"/>
</dbReference>
<evidence type="ECO:0000313" key="4">
    <source>
        <dbReference type="EMBL" id="AMJ99593.1"/>
    </source>
</evidence>